<dbReference type="EMBL" id="SPHZ02000001">
    <property type="protein sequence ID" value="KAF0934403.1"/>
    <property type="molecule type" value="Genomic_DNA"/>
</dbReference>
<reference evidence="2 3" key="1">
    <citation type="submission" date="2019-11" db="EMBL/GenBank/DDBJ databases">
        <title>Whole genome sequence of Oryza granulata.</title>
        <authorList>
            <person name="Li W."/>
        </authorList>
    </citation>
    <scope>NUCLEOTIDE SEQUENCE [LARGE SCALE GENOMIC DNA]</scope>
    <source>
        <strain evidence="3">cv. Menghai</strain>
        <tissue evidence="2">Leaf</tissue>
    </source>
</reference>
<feature type="domain" description="DUF1618" evidence="1">
    <location>
        <begin position="287"/>
        <end position="430"/>
    </location>
</feature>
<evidence type="ECO:0000259" key="1">
    <source>
        <dbReference type="Pfam" id="PF07762"/>
    </source>
</evidence>
<dbReference type="AlphaFoldDB" id="A0A6G1FC45"/>
<dbReference type="OrthoDB" id="686315at2759"/>
<gene>
    <name evidence="2" type="ORF">E2562_025020</name>
</gene>
<dbReference type="PANTHER" id="PTHR33086:SF52">
    <property type="entry name" value="OS09G0128900 PROTEIN"/>
    <property type="match status" value="1"/>
</dbReference>
<sequence>MVLVDRYVRFEDELLAMIEETGAVSFDESIEAVLNALPPCSSREEREDQEQRAMEAELIRYRAEVEEPAFAMLRDRKASRPPAMRKEPTTSAYYRQVLDGIDPRFPPLTGASAVVNSLTIGMSWPPDDHLRSYPSAGFISSCHDCFLVLYFGAYRPGIPSSPGCYLVLNTWANSVAIVPPLHTSFVTTRSHSGIGTGVAVLRHNDYFDYVLVELFRRQDSRTHLGSNKATLFLWWSPDSGPLADGQWMQKEVLLPLPADDKEDDATPATYSFRADMVFAVSTTSLCWVDLRTGILLCDHIDMLATDDDTSLVFRFIPLPEECAMKPDPLSWGRPAEDFRTMRCMNSETIIFVSMDGFIQGHPIGNTLLTTWTLKFPLADHWMWEKHPTPSLCVGDLLDDLPIILKKDDDKNKQLLIASRPVLSVDKGHLVTHLTITEFEWKHEQGQWEATGLYELSIDMYARTVLELSSIGTQVFRCSQIFAADIGGLEQTMAWEELQRRRPILEWPSREEVVVDEDKYEWVFPEDLDKYLPIPAMSILCKGGIRKSTSYKEIVGASKGSNKIPMGLQCALDYPEN</sequence>
<keyword evidence="3" id="KW-1185">Reference proteome</keyword>
<comment type="caution">
    <text evidence="2">The sequence shown here is derived from an EMBL/GenBank/DDBJ whole genome shotgun (WGS) entry which is preliminary data.</text>
</comment>
<dbReference type="PANTHER" id="PTHR33086">
    <property type="entry name" value="OS05G0468200 PROTEIN-RELATED"/>
    <property type="match status" value="1"/>
</dbReference>
<evidence type="ECO:0000313" key="2">
    <source>
        <dbReference type="EMBL" id="KAF0934403.1"/>
    </source>
</evidence>
<dbReference type="EMBL" id="SPHZ02000001">
    <property type="protein sequence ID" value="KAF0934402.1"/>
    <property type="molecule type" value="Genomic_DNA"/>
</dbReference>
<evidence type="ECO:0000313" key="3">
    <source>
        <dbReference type="Proteomes" id="UP000479710"/>
    </source>
</evidence>
<name>A0A6G1FC45_9ORYZ</name>
<accession>A0A6G1FC45</accession>
<protein>
    <recommendedName>
        <fullName evidence="1">DUF1618 domain-containing protein</fullName>
    </recommendedName>
</protein>
<dbReference type="Pfam" id="PF07762">
    <property type="entry name" value="DUF1618"/>
    <property type="match status" value="1"/>
</dbReference>
<organism evidence="2 3">
    <name type="scientific">Oryza meyeriana var. granulata</name>
    <dbReference type="NCBI Taxonomy" id="110450"/>
    <lineage>
        <taxon>Eukaryota</taxon>
        <taxon>Viridiplantae</taxon>
        <taxon>Streptophyta</taxon>
        <taxon>Embryophyta</taxon>
        <taxon>Tracheophyta</taxon>
        <taxon>Spermatophyta</taxon>
        <taxon>Magnoliopsida</taxon>
        <taxon>Liliopsida</taxon>
        <taxon>Poales</taxon>
        <taxon>Poaceae</taxon>
        <taxon>BOP clade</taxon>
        <taxon>Oryzoideae</taxon>
        <taxon>Oryzeae</taxon>
        <taxon>Oryzinae</taxon>
        <taxon>Oryza</taxon>
        <taxon>Oryza meyeriana</taxon>
    </lineage>
</organism>
<dbReference type="Proteomes" id="UP000479710">
    <property type="component" value="Unassembled WGS sequence"/>
</dbReference>
<proteinExistence type="predicted"/>
<dbReference type="InterPro" id="IPR011676">
    <property type="entry name" value="DUF1618"/>
</dbReference>